<dbReference type="EMBL" id="CP000839">
    <property type="protein sequence ID" value="ABW31792.1"/>
    <property type="molecule type" value="Genomic_DNA"/>
</dbReference>
<organism evidence="1 2">
    <name type="scientific">Acaryochloris marina (strain MBIC 11017)</name>
    <dbReference type="NCBI Taxonomy" id="329726"/>
    <lineage>
        <taxon>Bacteria</taxon>
        <taxon>Bacillati</taxon>
        <taxon>Cyanobacteriota</taxon>
        <taxon>Cyanophyceae</taxon>
        <taxon>Acaryochloridales</taxon>
        <taxon>Acaryochloridaceae</taxon>
        <taxon>Acaryochloris</taxon>
    </lineage>
</organism>
<reference evidence="1 2" key="1">
    <citation type="journal article" date="2008" name="Proc. Natl. Acad. Sci. U.S.A.">
        <title>Niche adaptation and genome expansion in the chlorophyll d-producing cyanobacterium Acaryochloris marina.</title>
        <authorList>
            <person name="Swingley W.D."/>
            <person name="Chen M."/>
            <person name="Cheung P.C."/>
            <person name="Conrad A.L."/>
            <person name="Dejesa L.C."/>
            <person name="Hao J."/>
            <person name="Honchak B.M."/>
            <person name="Karbach L.E."/>
            <person name="Kurdoglu A."/>
            <person name="Lahiri S."/>
            <person name="Mastrian S.D."/>
            <person name="Miyashita H."/>
            <person name="Page L."/>
            <person name="Ramakrishna P."/>
            <person name="Satoh S."/>
            <person name="Sattley W.M."/>
            <person name="Shimada Y."/>
            <person name="Taylor H.L."/>
            <person name="Tomo T."/>
            <person name="Tsuchiya T."/>
            <person name="Wang Z.T."/>
            <person name="Raymond J."/>
            <person name="Mimuro M."/>
            <person name="Blankenship R.E."/>
            <person name="Touchman J.W."/>
        </authorList>
    </citation>
    <scope>NUCLEOTIDE SEQUENCE [LARGE SCALE GENOMIC DNA]</scope>
    <source>
        <strain evidence="2">MBIC 11017</strain>
        <plasmid evidence="2">Plasmid pREB2</plasmid>
    </source>
</reference>
<keyword evidence="2" id="KW-1185">Reference proteome</keyword>
<accession>A8ZM23</accession>
<evidence type="ECO:0000313" key="1">
    <source>
        <dbReference type="EMBL" id="ABW31792.1"/>
    </source>
</evidence>
<name>A8ZM23_ACAM1</name>
<dbReference type="Proteomes" id="UP000000268">
    <property type="component" value="Plasmid pREB2"/>
</dbReference>
<evidence type="ECO:0000313" key="2">
    <source>
        <dbReference type="Proteomes" id="UP000000268"/>
    </source>
</evidence>
<keyword evidence="1" id="KW-0614">Plasmid</keyword>
<dbReference type="HOGENOM" id="CLU_3338784_0_0_3"/>
<proteinExistence type="predicted"/>
<gene>
    <name evidence="1" type="ordered locus">AM1_B0066</name>
</gene>
<dbReference type="AlphaFoldDB" id="A8ZM23"/>
<sequence length="37" mass="4434">MNNTRDEGKSIIHLPPWLVVHQLIGRLHSPILWRNYE</sequence>
<protein>
    <submittedName>
        <fullName evidence="1">Uncharacterized protein</fullName>
    </submittedName>
</protein>
<geneLocation type="plasmid" evidence="1 2">
    <name>pREB2</name>
</geneLocation>
<dbReference type="KEGG" id="amr:AM1_B0066"/>